<evidence type="ECO:0000313" key="1">
    <source>
        <dbReference type="EMBL" id="NLR75591.1"/>
    </source>
</evidence>
<dbReference type="EMBL" id="JABAIM010000002">
    <property type="protein sequence ID" value="NLR75591.1"/>
    <property type="molecule type" value="Genomic_DNA"/>
</dbReference>
<dbReference type="Proteomes" id="UP000587991">
    <property type="component" value="Unassembled WGS sequence"/>
</dbReference>
<dbReference type="RefSeq" id="WP_168877246.1">
    <property type="nucleotide sequence ID" value="NZ_JABAIM010000002.1"/>
</dbReference>
<keyword evidence="2" id="KW-1185">Reference proteome</keyword>
<reference evidence="1 2" key="1">
    <citation type="submission" date="2020-04" db="EMBL/GenBank/DDBJ databases">
        <title>Draft genome of Leeia sp. IMCC25680.</title>
        <authorList>
            <person name="Song J."/>
            <person name="Cho J.-C."/>
        </authorList>
    </citation>
    <scope>NUCLEOTIDE SEQUENCE [LARGE SCALE GENOMIC DNA]</scope>
    <source>
        <strain evidence="1 2">IMCC25680</strain>
    </source>
</reference>
<name>A0A847S164_9NEIS</name>
<organism evidence="1 2">
    <name type="scientific">Leeia aquatica</name>
    <dbReference type="NCBI Taxonomy" id="2725557"/>
    <lineage>
        <taxon>Bacteria</taxon>
        <taxon>Pseudomonadati</taxon>
        <taxon>Pseudomonadota</taxon>
        <taxon>Betaproteobacteria</taxon>
        <taxon>Neisseriales</taxon>
        <taxon>Leeiaceae</taxon>
        <taxon>Leeia</taxon>
    </lineage>
</organism>
<evidence type="ECO:0000313" key="2">
    <source>
        <dbReference type="Proteomes" id="UP000587991"/>
    </source>
</evidence>
<gene>
    <name evidence="1" type="ORF">HF682_10505</name>
</gene>
<proteinExistence type="predicted"/>
<dbReference type="AlphaFoldDB" id="A0A847S164"/>
<comment type="caution">
    <text evidence="1">The sequence shown here is derived from an EMBL/GenBank/DDBJ whole genome shotgun (WGS) entry which is preliminary data.</text>
</comment>
<accession>A0A847S164</accession>
<protein>
    <submittedName>
        <fullName evidence="1">Uncharacterized protein</fullName>
    </submittedName>
</protein>
<sequence length="85" mass="9546">MGFAYRGGMQAEHFTWQHCKDGRLEIRHRGLLAAVVPVRQAAGLLQKLARLNEAEVQRQLAILTGNYRRGNERAASGHARNRQAP</sequence>